<dbReference type="PANTHER" id="PTHR13191:SF0">
    <property type="entry name" value="RIBOSOMAL RNA-PROCESSING PROTEIN 7 HOMOLOG A-RELATED"/>
    <property type="match status" value="1"/>
</dbReference>
<evidence type="ECO:0000259" key="4">
    <source>
        <dbReference type="Pfam" id="PF17799"/>
    </source>
</evidence>
<name>A0AAN7YPY4_9PEZI</name>
<dbReference type="Pfam" id="PF12923">
    <property type="entry name" value="RRP7"/>
    <property type="match status" value="1"/>
</dbReference>
<comment type="similarity">
    <text evidence="1">Belongs to the RRP7 family.</text>
</comment>
<dbReference type="GO" id="GO:0006364">
    <property type="term" value="P:rRNA processing"/>
    <property type="evidence" value="ECO:0007669"/>
    <property type="project" value="TreeGrafter"/>
</dbReference>
<feature type="domain" description="Ribosomal RNA-processing protein 7 C-terminal" evidence="3">
    <location>
        <begin position="195"/>
        <end position="312"/>
    </location>
</feature>
<organism evidence="5 6">
    <name type="scientific">Meristemomyces frigidus</name>
    <dbReference type="NCBI Taxonomy" id="1508187"/>
    <lineage>
        <taxon>Eukaryota</taxon>
        <taxon>Fungi</taxon>
        <taxon>Dikarya</taxon>
        <taxon>Ascomycota</taxon>
        <taxon>Pezizomycotina</taxon>
        <taxon>Dothideomycetes</taxon>
        <taxon>Dothideomycetidae</taxon>
        <taxon>Mycosphaerellales</taxon>
        <taxon>Teratosphaeriaceae</taxon>
        <taxon>Meristemomyces</taxon>
    </lineage>
</organism>
<feature type="region of interest" description="Disordered" evidence="2">
    <location>
        <begin position="247"/>
        <end position="269"/>
    </location>
</feature>
<evidence type="ECO:0000259" key="3">
    <source>
        <dbReference type="Pfam" id="PF12923"/>
    </source>
</evidence>
<dbReference type="AlphaFoldDB" id="A0AAN7YPY4"/>
<reference evidence="5" key="1">
    <citation type="submission" date="2023-08" db="EMBL/GenBank/DDBJ databases">
        <title>Black Yeasts Isolated from many extreme environments.</title>
        <authorList>
            <person name="Coleine C."/>
            <person name="Stajich J.E."/>
            <person name="Selbmann L."/>
        </authorList>
    </citation>
    <scope>NUCLEOTIDE SEQUENCE</scope>
    <source>
        <strain evidence="5">CCFEE 5401</strain>
    </source>
</reference>
<accession>A0AAN7YPY4</accession>
<dbReference type="GO" id="GO:0032545">
    <property type="term" value="C:CURI complex"/>
    <property type="evidence" value="ECO:0007669"/>
    <property type="project" value="TreeGrafter"/>
</dbReference>
<evidence type="ECO:0000256" key="1">
    <source>
        <dbReference type="ARBA" id="ARBA00006110"/>
    </source>
</evidence>
<dbReference type="CDD" id="cd12932">
    <property type="entry name" value="RRP7_like"/>
    <property type="match status" value="1"/>
</dbReference>
<dbReference type="Proteomes" id="UP001310890">
    <property type="component" value="Unassembled WGS sequence"/>
</dbReference>
<feature type="region of interest" description="Disordered" evidence="2">
    <location>
        <begin position="95"/>
        <end position="126"/>
    </location>
</feature>
<dbReference type="InterPro" id="IPR040446">
    <property type="entry name" value="RRP7"/>
</dbReference>
<dbReference type="Gene3D" id="3.30.70.330">
    <property type="match status" value="1"/>
</dbReference>
<dbReference type="InterPro" id="IPR012677">
    <property type="entry name" value="Nucleotide-bd_a/b_plait_sf"/>
</dbReference>
<evidence type="ECO:0000256" key="2">
    <source>
        <dbReference type="SAM" id="MobiDB-lite"/>
    </source>
</evidence>
<dbReference type="InterPro" id="IPR040447">
    <property type="entry name" value="RRM_Rrp7"/>
</dbReference>
<dbReference type="GO" id="GO:0000028">
    <property type="term" value="P:ribosomal small subunit assembly"/>
    <property type="evidence" value="ECO:0007669"/>
    <property type="project" value="TreeGrafter"/>
</dbReference>
<feature type="domain" description="Rrp7 RRM-like N-terminal" evidence="4">
    <location>
        <begin position="15"/>
        <end position="191"/>
    </location>
</feature>
<dbReference type="Gene3D" id="6.10.250.1770">
    <property type="match status" value="1"/>
</dbReference>
<proteinExistence type="inferred from homology"/>
<dbReference type="CDD" id="cd12293">
    <property type="entry name" value="dRRM_Rrp7p"/>
    <property type="match status" value="1"/>
</dbReference>
<dbReference type="InterPro" id="IPR024326">
    <property type="entry name" value="RRP7_C"/>
</dbReference>
<gene>
    <name evidence="5" type="ORF">LTR62_003076</name>
</gene>
<protein>
    <recommendedName>
        <fullName evidence="7">Ribosomal RNA-processing protein 7</fullName>
    </recommendedName>
</protein>
<evidence type="ECO:0000313" key="5">
    <source>
        <dbReference type="EMBL" id="KAK5113953.1"/>
    </source>
</evidence>
<evidence type="ECO:0000313" key="6">
    <source>
        <dbReference type="Proteomes" id="UP001310890"/>
    </source>
</evidence>
<dbReference type="GO" id="GO:0034456">
    <property type="term" value="C:UTP-C complex"/>
    <property type="evidence" value="ECO:0007669"/>
    <property type="project" value="TreeGrafter"/>
</dbReference>
<dbReference type="EMBL" id="JAVRRL010000020">
    <property type="protein sequence ID" value="KAK5113953.1"/>
    <property type="molecule type" value="Genomic_DNA"/>
</dbReference>
<evidence type="ECO:0008006" key="7">
    <source>
        <dbReference type="Google" id="ProtNLM"/>
    </source>
</evidence>
<sequence>MVPMPVPKSSIPATINDFAVLPVQLPPIPSYPVETTHYLYLRLNAPKLPTEDTPRELFLVNLPIDATSVHIRTLFAQQLGGPRVEKVEFEGTRISKGITAPATQSRNKKRKRSSTQEDGEAALGEEVGQLPELWDRGLHRSGGTAVVTFVDKASADLAMREAKRAIKEKRKTVWMAPTAEPPLGSARYRVHHTLRYPDPALLQESVDTFITAFAAQETARAQALSQSRSVPDADGFITVTRGARAKPSDRAEEVEDETLSKRRKKERKKVGEDFYRFQMRERRKEEQLGLVRGFEEDARKLEELRRRRGKVRVE</sequence>
<comment type="caution">
    <text evidence="5">The sequence shown here is derived from an EMBL/GenBank/DDBJ whole genome shotgun (WGS) entry which is preliminary data.</text>
</comment>
<dbReference type="Pfam" id="PF17799">
    <property type="entry name" value="RRM_Rrp7"/>
    <property type="match status" value="1"/>
</dbReference>
<dbReference type="PANTHER" id="PTHR13191">
    <property type="entry name" value="RIBOSOMAL RNA PROCESSING PROTEIN 7-RELATED"/>
    <property type="match status" value="1"/>
</dbReference>